<dbReference type="GO" id="GO:0030170">
    <property type="term" value="F:pyridoxal phosphate binding"/>
    <property type="evidence" value="ECO:0007669"/>
    <property type="project" value="TreeGrafter"/>
</dbReference>
<dbReference type="EMBL" id="CP000390">
    <property type="protein sequence ID" value="ABG62232.1"/>
    <property type="molecule type" value="Genomic_DNA"/>
</dbReference>
<evidence type="ECO:0000256" key="3">
    <source>
        <dbReference type="RuleBase" id="RU004508"/>
    </source>
</evidence>
<evidence type="ECO:0000313" key="4">
    <source>
        <dbReference type="EMBL" id="ABG62232.1"/>
    </source>
</evidence>
<comment type="similarity">
    <text evidence="3">Belongs to the DegT/DnrJ/EryC1 family.</text>
</comment>
<keyword evidence="2 3" id="KW-0663">Pyridoxal phosphate</keyword>
<dbReference type="HOGENOM" id="CLU_033332_6_1_5"/>
<proteinExistence type="inferred from homology"/>
<dbReference type="Gene3D" id="3.40.640.10">
    <property type="entry name" value="Type I PLP-dependent aspartate aminotransferase-like (Major domain)"/>
    <property type="match status" value="1"/>
</dbReference>
<feature type="active site" description="Proton acceptor" evidence="1">
    <location>
        <position position="213"/>
    </location>
</feature>
<feature type="modified residue" description="N6-(pyridoxal phosphate)lysine" evidence="2">
    <location>
        <position position="213"/>
    </location>
</feature>
<dbReference type="GO" id="GO:0008483">
    <property type="term" value="F:transaminase activity"/>
    <property type="evidence" value="ECO:0007669"/>
    <property type="project" value="UniProtKB-KW"/>
</dbReference>
<dbReference type="PANTHER" id="PTHR30244">
    <property type="entry name" value="TRANSAMINASE"/>
    <property type="match status" value="1"/>
</dbReference>
<dbReference type="InterPro" id="IPR015421">
    <property type="entry name" value="PyrdxlP-dep_Trfase_major"/>
</dbReference>
<keyword evidence="4" id="KW-0808">Transferase</keyword>
<dbReference type="eggNOG" id="COG0399">
    <property type="taxonomic scope" value="Bacteria"/>
</dbReference>
<dbReference type="AlphaFoldDB" id="Q11K43"/>
<evidence type="ECO:0000256" key="1">
    <source>
        <dbReference type="PIRSR" id="PIRSR000390-1"/>
    </source>
</evidence>
<organism evidence="4">
    <name type="scientific">Chelativorans sp. (strain BNC1)</name>
    <dbReference type="NCBI Taxonomy" id="266779"/>
    <lineage>
        <taxon>Bacteria</taxon>
        <taxon>Pseudomonadati</taxon>
        <taxon>Pseudomonadota</taxon>
        <taxon>Alphaproteobacteria</taxon>
        <taxon>Hyphomicrobiales</taxon>
        <taxon>Phyllobacteriaceae</taxon>
        <taxon>Chelativorans</taxon>
    </lineage>
</organism>
<dbReference type="GO" id="GO:0000271">
    <property type="term" value="P:polysaccharide biosynthetic process"/>
    <property type="evidence" value="ECO:0007669"/>
    <property type="project" value="TreeGrafter"/>
</dbReference>
<name>Q11K43_CHESB</name>
<protein>
    <submittedName>
        <fullName evidence="4">DegT/DnrJ/EryC1/StrS aminotransferase</fullName>
    </submittedName>
</protein>
<dbReference type="KEGG" id="mes:Meso_0832"/>
<dbReference type="InterPro" id="IPR015422">
    <property type="entry name" value="PyrdxlP-dep_Trfase_small"/>
</dbReference>
<dbReference type="Gene3D" id="3.90.1150.10">
    <property type="entry name" value="Aspartate Aminotransferase, domain 1"/>
    <property type="match status" value="1"/>
</dbReference>
<dbReference type="CDD" id="cd00616">
    <property type="entry name" value="AHBA_syn"/>
    <property type="match status" value="1"/>
</dbReference>
<dbReference type="InterPro" id="IPR015424">
    <property type="entry name" value="PyrdxlP-dep_Trfase"/>
</dbReference>
<accession>Q11K43</accession>
<dbReference type="PANTHER" id="PTHR30244:SF42">
    <property type="entry name" value="UDP-2-ACETAMIDO-2-DEOXY-3-OXO-D-GLUCURONATE AMINOTRANSFERASE"/>
    <property type="match status" value="1"/>
</dbReference>
<gene>
    <name evidence="4" type="ordered locus">Meso_0832</name>
</gene>
<dbReference type="Pfam" id="PF01041">
    <property type="entry name" value="DegT_DnrJ_EryC1"/>
    <property type="match status" value="1"/>
</dbReference>
<evidence type="ECO:0000256" key="2">
    <source>
        <dbReference type="PIRSR" id="PIRSR000390-2"/>
    </source>
</evidence>
<sequence length="393" mass="42253">MLRNSRRTPIHPHPITTDKASGMQFIDLGKQRDRIQEKLEKRLAKVLAEGRYILGPEVAEFEEKIAAYLGVKYAIACANGTDALLIPLMAKGIGPGDAVFVPSFTFAATAEVVALAGASPVFVDIDPETYNIDIDSLQAAIAAVREKGELAPKAIIPVDLFGLAADYSAISRIAAREGLFVIEDAAQATGGSQGNTMCGAFGDVAGTSFYPAKPLGCYGDGGAMFTNDGDLAEILRSVAFHGKGQSQYDNVRIGVNSRLDTMQAAILIEKLAILSEEMELRQKVAARYSEALGDVVKVPAIPSGNRSAWAQYAIETPARDKVRAALKEEGIPSVVYYEKPLHLQEAYAAYPRAPKGLEVSETLPERILCLPMHPYLSEADQDRVVATIRSAVK</sequence>
<dbReference type="STRING" id="266779.Meso_0832"/>
<dbReference type="PIRSF" id="PIRSF000390">
    <property type="entry name" value="PLP_StrS"/>
    <property type="match status" value="1"/>
</dbReference>
<reference evidence="4" key="1">
    <citation type="submission" date="2006-06" db="EMBL/GenBank/DDBJ databases">
        <title>Complete sequence of chromosome of Chelativorans sp. BNC1.</title>
        <authorList>
            <consortium name="US DOE Joint Genome Institute"/>
            <person name="Copeland A."/>
            <person name="Lucas S."/>
            <person name="Lapidus A."/>
            <person name="Barry K."/>
            <person name="Detter J.C."/>
            <person name="Glavina del Rio T."/>
            <person name="Hammon N."/>
            <person name="Israni S."/>
            <person name="Dalin E."/>
            <person name="Tice H."/>
            <person name="Pitluck S."/>
            <person name="Chertkov O."/>
            <person name="Brettin T."/>
            <person name="Bruce D."/>
            <person name="Han C."/>
            <person name="Tapia R."/>
            <person name="Gilna P."/>
            <person name="Schmutz J."/>
            <person name="Larimer F."/>
            <person name="Land M."/>
            <person name="Hauser L."/>
            <person name="Kyrpides N."/>
            <person name="Mikhailova N."/>
            <person name="Richardson P."/>
        </authorList>
    </citation>
    <scope>NUCLEOTIDE SEQUENCE</scope>
    <source>
        <strain evidence="4">BNC1</strain>
    </source>
</reference>
<dbReference type="InterPro" id="IPR000653">
    <property type="entry name" value="DegT/StrS_aminotransferase"/>
</dbReference>
<dbReference type="SUPFAM" id="SSF53383">
    <property type="entry name" value="PLP-dependent transferases"/>
    <property type="match status" value="1"/>
</dbReference>
<keyword evidence="4" id="KW-0032">Aminotransferase</keyword>